<evidence type="ECO:0000256" key="4">
    <source>
        <dbReference type="SAM" id="MobiDB-lite"/>
    </source>
</evidence>
<dbReference type="GO" id="GO:0004674">
    <property type="term" value="F:protein serine/threonine kinase activity"/>
    <property type="evidence" value="ECO:0007669"/>
    <property type="project" value="TreeGrafter"/>
</dbReference>
<feature type="compositionally biased region" description="Low complexity" evidence="4">
    <location>
        <begin position="663"/>
        <end position="672"/>
    </location>
</feature>
<feature type="compositionally biased region" description="Low complexity" evidence="4">
    <location>
        <begin position="684"/>
        <end position="699"/>
    </location>
</feature>
<feature type="compositionally biased region" description="Polar residues" evidence="4">
    <location>
        <begin position="535"/>
        <end position="545"/>
    </location>
</feature>
<feature type="compositionally biased region" description="Polar residues" evidence="4">
    <location>
        <begin position="618"/>
        <end position="648"/>
    </location>
</feature>
<evidence type="ECO:0000259" key="5">
    <source>
        <dbReference type="PROSITE" id="PS50011"/>
    </source>
</evidence>
<feature type="compositionally biased region" description="Gly residues" evidence="4">
    <location>
        <begin position="788"/>
        <end position="799"/>
    </location>
</feature>
<feature type="binding site" evidence="3">
    <location>
        <position position="69"/>
    </location>
    <ligand>
        <name>ATP</name>
        <dbReference type="ChEBI" id="CHEBI:30616"/>
    </ligand>
</feature>
<dbReference type="EMBL" id="JAULSR010000003">
    <property type="protein sequence ID" value="KAK0625441.1"/>
    <property type="molecule type" value="Genomic_DNA"/>
</dbReference>
<dbReference type="GO" id="GO:0035556">
    <property type="term" value="P:intracellular signal transduction"/>
    <property type="evidence" value="ECO:0007669"/>
    <property type="project" value="TreeGrafter"/>
</dbReference>
<dbReference type="Proteomes" id="UP001174934">
    <property type="component" value="Unassembled WGS sequence"/>
</dbReference>
<dbReference type="InterPro" id="IPR017441">
    <property type="entry name" value="Protein_kinase_ATP_BS"/>
</dbReference>
<feature type="compositionally biased region" description="Polar residues" evidence="4">
    <location>
        <begin position="477"/>
        <end position="500"/>
    </location>
</feature>
<sequence>MQTAKVKAEAHGRKAKLAHSYQELLDEFSSKDLKSVGNYTLGRLIGKGSFGKVYLATHKLTNGSKVVLKSANKDDSNLAREIHHHRQFVHPHIARLYEVIVTETLVWLVLEYCPGDELYNYLLKHGKLSVDKVQRIFAQLVGAVCYVHQQSCVHRDLKLENILLDKNENVKLCDFGFTREYEGKANYLQTFCGTICYSAPEMLKGEKYAGEKVDVWSLGVILYALLCGELPFDDDDDGVTRSKILIQEPSYPDHIPPDALSLLKALLSKRPLIRPTLPDILAHPFLADNAFQQQEILKIQQPSPFSTPLEKETLQRMRGAGVDIDSVVDSVIAQKCDVLAGWWTLLIEKEGRKALRRERKRKEKEAENRSSRRFSQASSRLNALATVEESQFGKVSDGPLPRTRGRSERRSGYYPNLTIPDMPGLSDLVKTANGNLSPDGETPPPPIDKDSIRSVSSSRHRKPLPPPKEGVLRSARSRGSTLHLVTTSDALNANSTSQSNDQKKVRKRSSQAIINQWKNWTHWLFENTRRHRNANKSNNGNQSAPNLGDKPAGGGSDRKVKENSPRPQTSKYPAGNSAMPVTSAGLPKGVVANGYAGKGSSSLPSSSIHSAISPTFSAPSQTSHRPRVQTSNSYKRQSISPSPLTPRSTVRRASGTGLRGRKSTSSSVSSIRSLHHAHHHSHSKASSTSSNGSVSTSVSKTPMQNTRSPHHSVKVLPATPTSGSFPSNIRLVRDRSGPPMPMSIFNETVPSYNDRMNATSASVMQQQQQQQPHNAYMQPPGSPNPFAGGFGNPPGGGHGIMFAKRKKNIFKGPSLSLLGGRDNARSSGSGGSASHSRSASPDCDGAGGDN</sequence>
<evidence type="ECO:0000313" key="6">
    <source>
        <dbReference type="EMBL" id="KAK0625441.1"/>
    </source>
</evidence>
<dbReference type="InterPro" id="IPR011009">
    <property type="entry name" value="Kinase-like_dom_sf"/>
</dbReference>
<feature type="region of interest" description="Disordered" evidence="4">
    <location>
        <begin position="767"/>
        <end position="850"/>
    </location>
</feature>
<evidence type="ECO:0000256" key="1">
    <source>
        <dbReference type="ARBA" id="ARBA00022741"/>
    </source>
</evidence>
<dbReference type="PANTHER" id="PTHR24346">
    <property type="entry name" value="MAP/MICROTUBULE AFFINITY-REGULATING KINASE"/>
    <property type="match status" value="1"/>
</dbReference>
<keyword evidence="1 3" id="KW-0547">Nucleotide-binding</keyword>
<evidence type="ECO:0000256" key="2">
    <source>
        <dbReference type="ARBA" id="ARBA00022840"/>
    </source>
</evidence>
<feature type="domain" description="Protein kinase" evidence="5">
    <location>
        <begin position="39"/>
        <end position="286"/>
    </location>
</feature>
<dbReference type="GO" id="GO:0005737">
    <property type="term" value="C:cytoplasm"/>
    <property type="evidence" value="ECO:0007669"/>
    <property type="project" value="TreeGrafter"/>
</dbReference>
<dbReference type="InterPro" id="IPR000719">
    <property type="entry name" value="Prot_kinase_dom"/>
</dbReference>
<evidence type="ECO:0000313" key="7">
    <source>
        <dbReference type="Proteomes" id="UP001174934"/>
    </source>
</evidence>
<feature type="compositionally biased region" description="Low complexity" evidence="4">
    <location>
        <begin position="819"/>
        <end position="840"/>
    </location>
</feature>
<dbReference type="Pfam" id="PF00069">
    <property type="entry name" value="Pkinase"/>
    <property type="match status" value="1"/>
</dbReference>
<comment type="caution">
    <text evidence="6">The sequence shown here is derived from an EMBL/GenBank/DDBJ whole genome shotgun (WGS) entry which is preliminary data.</text>
</comment>
<evidence type="ECO:0000256" key="3">
    <source>
        <dbReference type="PROSITE-ProRule" id="PRU10141"/>
    </source>
</evidence>
<dbReference type="FunFam" id="1.10.510.10:FF:000434">
    <property type="entry name" value="Serine/threonine protein kinase"/>
    <property type="match status" value="1"/>
</dbReference>
<dbReference type="InterPro" id="IPR008271">
    <property type="entry name" value="Ser/Thr_kinase_AS"/>
</dbReference>
<dbReference type="SUPFAM" id="SSF56112">
    <property type="entry name" value="Protein kinase-like (PK-like)"/>
    <property type="match status" value="1"/>
</dbReference>
<reference evidence="6" key="1">
    <citation type="submission" date="2023-06" db="EMBL/GenBank/DDBJ databases">
        <title>Genome-scale phylogeny and comparative genomics of the fungal order Sordariales.</title>
        <authorList>
            <consortium name="Lawrence Berkeley National Laboratory"/>
            <person name="Hensen N."/>
            <person name="Bonometti L."/>
            <person name="Westerberg I."/>
            <person name="Brannstrom I.O."/>
            <person name="Guillou S."/>
            <person name="Cros-Aarteil S."/>
            <person name="Calhoun S."/>
            <person name="Haridas S."/>
            <person name="Kuo A."/>
            <person name="Mondo S."/>
            <person name="Pangilinan J."/>
            <person name="Riley R."/>
            <person name="LaButti K."/>
            <person name="Andreopoulos B."/>
            <person name="Lipzen A."/>
            <person name="Chen C."/>
            <person name="Yanf M."/>
            <person name="Daum C."/>
            <person name="Ng V."/>
            <person name="Clum A."/>
            <person name="Steindorff A."/>
            <person name="Ohm R."/>
            <person name="Martin F."/>
            <person name="Silar P."/>
            <person name="Natvig D."/>
            <person name="Lalanne C."/>
            <person name="Gautier V."/>
            <person name="Ament-velasquez S.L."/>
            <person name="Kruys A."/>
            <person name="Hutchinson M.I."/>
            <person name="Powell A.J."/>
            <person name="Barry K."/>
            <person name="Miller A.N."/>
            <person name="Grigoriev I.V."/>
            <person name="Debuchy R."/>
            <person name="Gladieux P."/>
            <person name="Thoren M.H."/>
            <person name="Johannesson H."/>
        </authorList>
    </citation>
    <scope>NUCLEOTIDE SEQUENCE</scope>
    <source>
        <strain evidence="6">SMH3391-2</strain>
    </source>
</reference>
<protein>
    <recommendedName>
        <fullName evidence="5">Protein kinase domain-containing protein</fullName>
    </recommendedName>
</protein>
<dbReference type="SMART" id="SM00220">
    <property type="entry name" value="S_TKc"/>
    <property type="match status" value="1"/>
</dbReference>
<feature type="compositionally biased region" description="Low complexity" evidence="4">
    <location>
        <begin position="600"/>
        <end position="617"/>
    </location>
</feature>
<dbReference type="GO" id="GO:0005524">
    <property type="term" value="F:ATP binding"/>
    <property type="evidence" value="ECO:0007669"/>
    <property type="project" value="UniProtKB-UniRule"/>
</dbReference>
<dbReference type="PANTHER" id="PTHR24346:SF110">
    <property type="entry name" value="NON-SPECIFIC SERINE_THREONINE PROTEIN KINASE"/>
    <property type="match status" value="1"/>
</dbReference>
<feature type="region of interest" description="Disordered" evidence="4">
    <location>
        <begin position="599"/>
        <end position="739"/>
    </location>
</feature>
<dbReference type="PROSITE" id="PS50011">
    <property type="entry name" value="PROTEIN_KINASE_DOM"/>
    <property type="match status" value="1"/>
</dbReference>
<dbReference type="PROSITE" id="PS00108">
    <property type="entry name" value="PROTEIN_KINASE_ST"/>
    <property type="match status" value="1"/>
</dbReference>
<feature type="region of interest" description="Disordered" evidence="4">
    <location>
        <begin position="532"/>
        <end position="580"/>
    </location>
</feature>
<dbReference type="PROSITE" id="PS00107">
    <property type="entry name" value="PROTEIN_KINASE_ATP"/>
    <property type="match status" value="1"/>
</dbReference>
<keyword evidence="2 3" id="KW-0067">ATP-binding</keyword>
<keyword evidence="7" id="KW-1185">Reference proteome</keyword>
<dbReference type="Gene3D" id="1.10.510.10">
    <property type="entry name" value="Transferase(Phosphotransferase) domain 1"/>
    <property type="match status" value="1"/>
</dbReference>
<organism evidence="6 7">
    <name type="scientific">Bombardia bombarda</name>
    <dbReference type="NCBI Taxonomy" id="252184"/>
    <lineage>
        <taxon>Eukaryota</taxon>
        <taxon>Fungi</taxon>
        <taxon>Dikarya</taxon>
        <taxon>Ascomycota</taxon>
        <taxon>Pezizomycotina</taxon>
        <taxon>Sordariomycetes</taxon>
        <taxon>Sordariomycetidae</taxon>
        <taxon>Sordariales</taxon>
        <taxon>Lasiosphaeriaceae</taxon>
        <taxon>Bombardia</taxon>
    </lineage>
</organism>
<accession>A0AA39X1C8</accession>
<name>A0AA39X1C8_9PEZI</name>
<feature type="compositionally biased region" description="Basic residues" evidence="4">
    <location>
        <begin position="673"/>
        <end position="683"/>
    </location>
</feature>
<dbReference type="CDD" id="cd14003">
    <property type="entry name" value="STKc_AMPK-like"/>
    <property type="match status" value="1"/>
</dbReference>
<feature type="region of interest" description="Disordered" evidence="4">
    <location>
        <begin position="356"/>
        <end position="510"/>
    </location>
</feature>
<gene>
    <name evidence="6" type="ORF">B0T17DRAFT_273445</name>
</gene>
<proteinExistence type="predicted"/>
<dbReference type="AlphaFoldDB" id="A0AA39X1C8"/>